<keyword evidence="4" id="KW-0804">Transcription</keyword>
<dbReference type="RefSeq" id="XP_031396007.1">
    <property type="nucleotide sequence ID" value="XM_031540147.1"/>
</dbReference>
<evidence type="ECO:0000313" key="9">
    <source>
        <dbReference type="RefSeq" id="XP_031396007.1"/>
    </source>
</evidence>
<dbReference type="Pfam" id="PF00847">
    <property type="entry name" value="AP2"/>
    <property type="match status" value="1"/>
</dbReference>
<dbReference type="PANTHER" id="PTHR31190">
    <property type="entry name" value="DNA-BINDING DOMAIN"/>
    <property type="match status" value="1"/>
</dbReference>
<keyword evidence="8" id="KW-1185">Reference proteome</keyword>
<keyword evidence="3" id="KW-0238">DNA-binding</keyword>
<evidence type="ECO:0000256" key="6">
    <source>
        <dbReference type="ARBA" id="ARBA00024343"/>
    </source>
</evidence>
<reference evidence="8" key="1">
    <citation type="journal article" date="2020" name="Plant Biotechnol. J.">
        <title>The pomegranate (Punica granatum L.) draft genome dissects genetic divergence between soft- and hard-seeded cultivars.</title>
        <authorList>
            <person name="Luo X."/>
            <person name="Li H."/>
            <person name="Wu Z."/>
            <person name="Yao W."/>
            <person name="Zhao P."/>
            <person name="Cao D."/>
            <person name="Yu H."/>
            <person name="Li K."/>
            <person name="Poudel K."/>
            <person name="Zhao D."/>
            <person name="Zhang F."/>
            <person name="Xia X."/>
            <person name="Chen L."/>
            <person name="Wang Q."/>
            <person name="Jing D."/>
            <person name="Cao S."/>
        </authorList>
    </citation>
    <scope>NUCLEOTIDE SEQUENCE [LARGE SCALE GENOMIC DNA]</scope>
    <source>
        <strain evidence="8">cv. Tunisia</strain>
    </source>
</reference>
<dbReference type="FunFam" id="3.30.730.10:FF:000001">
    <property type="entry name" value="Ethylene-responsive transcription factor 2"/>
    <property type="match status" value="1"/>
</dbReference>
<gene>
    <name evidence="9" type="primary">LOC116207247</name>
</gene>
<dbReference type="PRINTS" id="PR00367">
    <property type="entry name" value="ETHRSPELEMNT"/>
</dbReference>
<dbReference type="PROSITE" id="PS51032">
    <property type="entry name" value="AP2_ERF"/>
    <property type="match status" value="1"/>
</dbReference>
<evidence type="ECO:0000256" key="1">
    <source>
        <dbReference type="ARBA" id="ARBA00004123"/>
    </source>
</evidence>
<dbReference type="OrthoDB" id="670255at2759"/>
<keyword evidence="2" id="KW-0805">Transcription regulation</keyword>
<accession>A0A6P8DFH1</accession>
<dbReference type="Gene3D" id="3.30.730.10">
    <property type="entry name" value="AP2/ERF domain"/>
    <property type="match status" value="1"/>
</dbReference>
<evidence type="ECO:0000256" key="2">
    <source>
        <dbReference type="ARBA" id="ARBA00023015"/>
    </source>
</evidence>
<dbReference type="AlphaFoldDB" id="A0A6P8DFH1"/>
<dbReference type="PANTHER" id="PTHR31190:SF314">
    <property type="entry name" value="ETHYLENE-RESPONSIVE TRANSCRIPTION FACTOR ERF094"/>
    <property type="match status" value="1"/>
</dbReference>
<evidence type="ECO:0000256" key="4">
    <source>
        <dbReference type="ARBA" id="ARBA00023163"/>
    </source>
</evidence>
<dbReference type="InterPro" id="IPR036955">
    <property type="entry name" value="AP2/ERF_dom_sf"/>
</dbReference>
<organism evidence="8 9">
    <name type="scientific">Punica granatum</name>
    <name type="common">Pomegranate</name>
    <dbReference type="NCBI Taxonomy" id="22663"/>
    <lineage>
        <taxon>Eukaryota</taxon>
        <taxon>Viridiplantae</taxon>
        <taxon>Streptophyta</taxon>
        <taxon>Embryophyta</taxon>
        <taxon>Tracheophyta</taxon>
        <taxon>Spermatophyta</taxon>
        <taxon>Magnoliopsida</taxon>
        <taxon>eudicotyledons</taxon>
        <taxon>Gunneridae</taxon>
        <taxon>Pentapetalae</taxon>
        <taxon>rosids</taxon>
        <taxon>malvids</taxon>
        <taxon>Myrtales</taxon>
        <taxon>Lythraceae</taxon>
        <taxon>Punica</taxon>
    </lineage>
</organism>
<dbReference type="GO" id="GO:0005634">
    <property type="term" value="C:nucleus"/>
    <property type="evidence" value="ECO:0007669"/>
    <property type="project" value="UniProtKB-SubCell"/>
</dbReference>
<keyword evidence="5" id="KW-0539">Nucleus</keyword>
<proteinExistence type="inferred from homology"/>
<dbReference type="GO" id="GO:0003677">
    <property type="term" value="F:DNA binding"/>
    <property type="evidence" value="ECO:0007669"/>
    <property type="project" value="UniProtKB-KW"/>
</dbReference>
<reference evidence="9" key="2">
    <citation type="submission" date="2025-08" db="UniProtKB">
        <authorList>
            <consortium name="RefSeq"/>
        </authorList>
    </citation>
    <scope>IDENTIFICATION</scope>
    <source>
        <tissue evidence="9">Leaf</tissue>
    </source>
</reference>
<dbReference type="SMART" id="SM00380">
    <property type="entry name" value="AP2"/>
    <property type="match status" value="1"/>
</dbReference>
<dbReference type="InterPro" id="IPR044808">
    <property type="entry name" value="ERF_plant"/>
</dbReference>
<protein>
    <submittedName>
        <fullName evidence="9">Ethylene-response factor C3-like</fullName>
    </submittedName>
</protein>
<dbReference type="InterPro" id="IPR001471">
    <property type="entry name" value="AP2/ERF_dom"/>
</dbReference>
<dbReference type="GeneID" id="116207247"/>
<name>A0A6P8DFH1_PUNGR</name>
<dbReference type="SUPFAM" id="SSF54171">
    <property type="entry name" value="DNA-binding domain"/>
    <property type="match status" value="1"/>
</dbReference>
<evidence type="ECO:0000256" key="5">
    <source>
        <dbReference type="ARBA" id="ARBA00023242"/>
    </source>
</evidence>
<evidence type="ECO:0000256" key="3">
    <source>
        <dbReference type="ARBA" id="ARBA00023125"/>
    </source>
</evidence>
<comment type="similarity">
    <text evidence="6">Belongs to the AP2/ERF transcription factor family. ERF subfamily.</text>
</comment>
<comment type="subcellular location">
    <subcellularLocation>
        <location evidence="1">Nucleus</location>
    </subcellularLocation>
</comment>
<feature type="domain" description="AP2/ERF" evidence="7">
    <location>
        <begin position="91"/>
        <end position="149"/>
    </location>
</feature>
<dbReference type="CDD" id="cd00018">
    <property type="entry name" value="AP2"/>
    <property type="match status" value="1"/>
</dbReference>
<evidence type="ECO:0000259" key="7">
    <source>
        <dbReference type="PROSITE" id="PS51032"/>
    </source>
</evidence>
<dbReference type="GO" id="GO:0003700">
    <property type="term" value="F:DNA-binding transcription factor activity"/>
    <property type="evidence" value="ECO:0007669"/>
    <property type="project" value="InterPro"/>
</dbReference>
<sequence length="233" mass="25726">MDYTPSSSFFHYPTSDLSADSSSFNSSSGFFSLPFDENDSEEMLLYGVLAAAPGMDYSAYATSSAYSHPRDEEVCSKPDFDPETAPKEVIQYRGVRKRPWGKYAAEIRDSTRNGVRVWIGTFDTAEEAALAYDQAAFAMRGSAAVLNFPVEVVHRSLQDLGGDDQGQCGDVAGMSGCDSPVLALKKRHLQKRKSEIKKKRERELTPKNAVVLEDLGAAYLEELLKISEDPSPW</sequence>
<dbReference type="Proteomes" id="UP000515151">
    <property type="component" value="Chromosome 5"/>
</dbReference>
<dbReference type="InterPro" id="IPR016177">
    <property type="entry name" value="DNA-bd_dom_sf"/>
</dbReference>
<evidence type="ECO:0000313" key="8">
    <source>
        <dbReference type="Proteomes" id="UP000515151"/>
    </source>
</evidence>
<dbReference type="GO" id="GO:0009873">
    <property type="term" value="P:ethylene-activated signaling pathway"/>
    <property type="evidence" value="ECO:0007669"/>
    <property type="project" value="InterPro"/>
</dbReference>